<evidence type="ECO:0000256" key="3">
    <source>
        <dbReference type="ARBA" id="ARBA00022448"/>
    </source>
</evidence>
<evidence type="ECO:0000256" key="7">
    <source>
        <dbReference type="ARBA" id="ARBA00023136"/>
    </source>
</evidence>
<feature type="transmembrane region" description="Helical" evidence="8">
    <location>
        <begin position="263"/>
        <end position="282"/>
    </location>
</feature>
<feature type="transmembrane region" description="Helical" evidence="8">
    <location>
        <begin position="72"/>
        <end position="101"/>
    </location>
</feature>
<keyword evidence="6 8" id="KW-1133">Transmembrane helix</keyword>
<evidence type="ECO:0000256" key="6">
    <source>
        <dbReference type="ARBA" id="ARBA00022989"/>
    </source>
</evidence>
<feature type="transmembrane region" description="Helical" evidence="8">
    <location>
        <begin position="21"/>
        <end position="40"/>
    </location>
</feature>
<evidence type="ECO:0000256" key="8">
    <source>
        <dbReference type="RuleBase" id="RU363032"/>
    </source>
</evidence>
<protein>
    <submittedName>
        <fullName evidence="10">ABC transporter permease subunit</fullName>
    </submittedName>
</protein>
<dbReference type="SUPFAM" id="SSF161098">
    <property type="entry name" value="MetI-like"/>
    <property type="match status" value="1"/>
</dbReference>
<reference evidence="10 11" key="1">
    <citation type="submission" date="2018-11" db="EMBL/GenBank/DDBJ databases">
        <title>Genome sequence of strain 7197.</title>
        <authorList>
            <person name="Gao J."/>
            <person name="Sun J."/>
        </authorList>
    </citation>
    <scope>NUCLEOTIDE SEQUENCE [LARGE SCALE GENOMIC DNA]</scope>
    <source>
        <strain evidence="10 11">7197</strain>
    </source>
</reference>
<feature type="domain" description="ABC transmembrane type-1" evidence="9">
    <location>
        <begin position="76"/>
        <end position="281"/>
    </location>
</feature>
<comment type="subcellular location">
    <subcellularLocation>
        <location evidence="1 8">Cell membrane</location>
        <topology evidence="1 8">Multi-pass membrane protein</topology>
    </subcellularLocation>
</comment>
<keyword evidence="7 8" id="KW-0472">Membrane</keyword>
<keyword evidence="11" id="KW-1185">Reference proteome</keyword>
<evidence type="ECO:0000256" key="5">
    <source>
        <dbReference type="ARBA" id="ARBA00022692"/>
    </source>
</evidence>
<dbReference type="CDD" id="cd06261">
    <property type="entry name" value="TM_PBP2"/>
    <property type="match status" value="1"/>
</dbReference>
<dbReference type="Gene3D" id="1.10.3720.10">
    <property type="entry name" value="MetI-like"/>
    <property type="match status" value="1"/>
</dbReference>
<dbReference type="AlphaFoldDB" id="A0A3N9PUS4"/>
<dbReference type="InterPro" id="IPR035906">
    <property type="entry name" value="MetI-like_sf"/>
</dbReference>
<comment type="similarity">
    <text evidence="2">Belongs to the binding-protein-dependent transport system permease family. CysTW subfamily.</text>
</comment>
<evidence type="ECO:0000256" key="2">
    <source>
        <dbReference type="ARBA" id="ARBA00007069"/>
    </source>
</evidence>
<feature type="transmembrane region" description="Helical" evidence="8">
    <location>
        <begin position="154"/>
        <end position="172"/>
    </location>
</feature>
<keyword evidence="3 8" id="KW-0813">Transport</keyword>
<dbReference type="PANTHER" id="PTHR42929">
    <property type="entry name" value="INNER MEMBRANE ABC TRANSPORTER PERMEASE PROTEIN YDCU-RELATED-RELATED"/>
    <property type="match status" value="1"/>
</dbReference>
<dbReference type="PROSITE" id="PS50928">
    <property type="entry name" value="ABC_TM1"/>
    <property type="match status" value="1"/>
</dbReference>
<dbReference type="RefSeq" id="WP_124697366.1">
    <property type="nucleotide sequence ID" value="NZ_JBHUFE010000032.1"/>
</dbReference>
<dbReference type="Proteomes" id="UP000282529">
    <property type="component" value="Unassembled WGS sequence"/>
</dbReference>
<comment type="caution">
    <text evidence="10">The sequence shown here is derived from an EMBL/GenBank/DDBJ whole genome shotgun (WGS) entry which is preliminary data.</text>
</comment>
<sequence>MRNPSSGFLIFISMQFKKDNLLTLLLLFPGLVFFIGLFIYPLCITFTNSLTISNHTGYSLQNYIDLLSSAKYWNVIGITFVLAISTTILSVLIALPLALILRKRVKGHTFIRLLILLPLTVLALISALGLLIVWDKNGWVNLFLTQVLPFIDEPLKINYTLYGLILFYAWLYSPHTILMTLSSIEGIDRNVEQAATITGAKPFEVFRYITLPLSMSGIRSGSVMTFLLAFGAFNVPLIAGGNYRPLTVAIYTEAGVFNNWPKASALAIIMGILEIIFILIYFKLTKKRSAA</sequence>
<organism evidence="10 11">
    <name type="scientific">Paenibacillus rhizophilus</name>
    <dbReference type="NCBI Taxonomy" id="1850366"/>
    <lineage>
        <taxon>Bacteria</taxon>
        <taxon>Bacillati</taxon>
        <taxon>Bacillota</taxon>
        <taxon>Bacilli</taxon>
        <taxon>Bacillales</taxon>
        <taxon>Paenibacillaceae</taxon>
        <taxon>Paenibacillus</taxon>
    </lineage>
</organism>
<keyword evidence="5 8" id="KW-0812">Transmembrane</keyword>
<dbReference type="InterPro" id="IPR000515">
    <property type="entry name" value="MetI-like"/>
</dbReference>
<evidence type="ECO:0000313" key="11">
    <source>
        <dbReference type="Proteomes" id="UP000282529"/>
    </source>
</evidence>
<accession>A0A3N9PUS4</accession>
<evidence type="ECO:0000259" key="9">
    <source>
        <dbReference type="PROSITE" id="PS50928"/>
    </source>
</evidence>
<evidence type="ECO:0000256" key="1">
    <source>
        <dbReference type="ARBA" id="ARBA00004651"/>
    </source>
</evidence>
<feature type="transmembrane region" description="Helical" evidence="8">
    <location>
        <begin position="223"/>
        <end position="243"/>
    </location>
</feature>
<feature type="transmembrane region" description="Helical" evidence="8">
    <location>
        <begin position="113"/>
        <end position="134"/>
    </location>
</feature>
<gene>
    <name evidence="10" type="ORF">EH198_20420</name>
</gene>
<dbReference type="GO" id="GO:0005886">
    <property type="term" value="C:plasma membrane"/>
    <property type="evidence" value="ECO:0007669"/>
    <property type="project" value="UniProtKB-SubCell"/>
</dbReference>
<evidence type="ECO:0000256" key="4">
    <source>
        <dbReference type="ARBA" id="ARBA00022475"/>
    </source>
</evidence>
<dbReference type="PANTHER" id="PTHR42929:SF1">
    <property type="entry name" value="INNER MEMBRANE ABC TRANSPORTER PERMEASE PROTEIN YDCU-RELATED"/>
    <property type="match status" value="1"/>
</dbReference>
<keyword evidence="4" id="KW-1003">Cell membrane</keyword>
<name>A0A3N9PUS4_9BACL</name>
<evidence type="ECO:0000313" key="10">
    <source>
        <dbReference type="EMBL" id="RQW08996.1"/>
    </source>
</evidence>
<dbReference type="Pfam" id="PF00528">
    <property type="entry name" value="BPD_transp_1"/>
    <property type="match status" value="1"/>
</dbReference>
<dbReference type="GO" id="GO:0055085">
    <property type="term" value="P:transmembrane transport"/>
    <property type="evidence" value="ECO:0007669"/>
    <property type="project" value="InterPro"/>
</dbReference>
<proteinExistence type="inferred from homology"/>
<dbReference type="EMBL" id="RQPI01000016">
    <property type="protein sequence ID" value="RQW08996.1"/>
    <property type="molecule type" value="Genomic_DNA"/>
</dbReference>